<organism evidence="1 2">
    <name type="scientific">Ancylostoma caninum</name>
    <name type="common">Dog hookworm</name>
    <dbReference type="NCBI Taxonomy" id="29170"/>
    <lineage>
        <taxon>Eukaryota</taxon>
        <taxon>Metazoa</taxon>
        <taxon>Ecdysozoa</taxon>
        <taxon>Nematoda</taxon>
        <taxon>Chromadorea</taxon>
        <taxon>Rhabditida</taxon>
        <taxon>Rhabditina</taxon>
        <taxon>Rhabditomorpha</taxon>
        <taxon>Strongyloidea</taxon>
        <taxon>Ancylostomatidae</taxon>
        <taxon>Ancylostomatinae</taxon>
        <taxon>Ancylostoma</taxon>
    </lineage>
</organism>
<sequence>MYYNALFVFNQLHDNNDVLQSMTPLTCNQQMSKECWSEKERAICYCDTDFCNGDFHNFLYKWITTSVENKTLFECVKEHIRKKESIPTPEPPEVSTTTSIMTAAYFYEGINQLNFQEKNEEKIEKNIRIKEVMKL</sequence>
<evidence type="ECO:0000313" key="1">
    <source>
        <dbReference type="EMBL" id="RCN48954.1"/>
    </source>
</evidence>
<keyword evidence="2" id="KW-1185">Reference proteome</keyword>
<dbReference type="AlphaFoldDB" id="A0A368GXA4"/>
<comment type="caution">
    <text evidence="1">The sequence shown here is derived from an EMBL/GenBank/DDBJ whole genome shotgun (WGS) entry which is preliminary data.</text>
</comment>
<accession>A0A368GXA4</accession>
<evidence type="ECO:0000313" key="2">
    <source>
        <dbReference type="Proteomes" id="UP000252519"/>
    </source>
</evidence>
<protein>
    <submittedName>
        <fullName evidence="1">Uncharacterized protein</fullName>
    </submittedName>
</protein>
<dbReference type="STRING" id="29170.A0A368GXA4"/>
<name>A0A368GXA4_ANCCA</name>
<dbReference type="Proteomes" id="UP000252519">
    <property type="component" value="Unassembled WGS sequence"/>
</dbReference>
<proteinExistence type="predicted"/>
<gene>
    <name evidence="1" type="ORF">ANCCAN_04936</name>
</gene>
<reference evidence="1 2" key="1">
    <citation type="submission" date="2014-10" db="EMBL/GenBank/DDBJ databases">
        <title>Draft genome of the hookworm Ancylostoma caninum.</title>
        <authorList>
            <person name="Mitreva M."/>
        </authorList>
    </citation>
    <scope>NUCLEOTIDE SEQUENCE [LARGE SCALE GENOMIC DNA]</scope>
    <source>
        <strain evidence="1 2">Baltimore</strain>
    </source>
</reference>
<dbReference type="OrthoDB" id="10500739at2759"/>
<dbReference type="EMBL" id="JOJR01000040">
    <property type="protein sequence ID" value="RCN48954.1"/>
    <property type="molecule type" value="Genomic_DNA"/>
</dbReference>